<dbReference type="PANTHER" id="PTHR33129:SF1">
    <property type="entry name" value="ATP-BINDING PROTEIN"/>
    <property type="match status" value="1"/>
</dbReference>
<comment type="caution">
    <text evidence="1">The sequence shown here is derived from an EMBL/GenBank/DDBJ whole genome shotgun (WGS) entry which is preliminary data.</text>
</comment>
<dbReference type="PANTHER" id="PTHR33129">
    <property type="entry name" value="PROTEIN KINASE DOMAIN-CONTAINING PROTEIN-RELATED"/>
    <property type="match status" value="1"/>
</dbReference>
<reference evidence="1" key="1">
    <citation type="submission" date="2019-03" db="EMBL/GenBank/DDBJ databases">
        <title>Long read genome sequence of the mycoparasitic Pythium oligandrum ATCC 38472 isolated from sugarbeet rhizosphere.</title>
        <authorList>
            <person name="Gaulin E."/>
        </authorList>
    </citation>
    <scope>NUCLEOTIDE SEQUENCE</scope>
    <source>
        <strain evidence="1">ATCC 38472_TT</strain>
    </source>
</reference>
<dbReference type="InterPro" id="IPR052980">
    <property type="entry name" value="Crinkler_effector"/>
</dbReference>
<name>A0A8K1CUN4_PYTOL</name>
<dbReference type="OrthoDB" id="2340858at2759"/>
<proteinExistence type="predicted"/>
<sequence>MNDATNSTNSLRGKIFELLSHKRFLTQDQLALEFRSLDAGDIDTEETNQPDLAAAANVARESSIFTLTTQEKMEEKRFAKVDEICKVPGKVMYYRPRAKNFGALDALIVDGIKERCYGLQMTIGKTHPVAWKPLYDVLKHLREIELAEDFCLYFVVPPYMRDSYKRQPIRTNKDDLFKNPDDVGRLPQFACGVNAFGIPTARESKS</sequence>
<accession>A0A8K1CUN4</accession>
<evidence type="ECO:0000313" key="1">
    <source>
        <dbReference type="EMBL" id="TMW69177.1"/>
    </source>
</evidence>
<keyword evidence="2" id="KW-1185">Reference proteome</keyword>
<protein>
    <submittedName>
        <fullName evidence="1">Uncharacterized protein</fullName>
    </submittedName>
</protein>
<dbReference type="Proteomes" id="UP000794436">
    <property type="component" value="Unassembled WGS sequence"/>
</dbReference>
<dbReference type="AlphaFoldDB" id="A0A8K1CUN4"/>
<gene>
    <name evidence="1" type="ORF">Poli38472_001333</name>
</gene>
<dbReference type="EMBL" id="SPLM01000001">
    <property type="protein sequence ID" value="TMW69177.1"/>
    <property type="molecule type" value="Genomic_DNA"/>
</dbReference>
<evidence type="ECO:0000313" key="2">
    <source>
        <dbReference type="Proteomes" id="UP000794436"/>
    </source>
</evidence>
<organism evidence="1 2">
    <name type="scientific">Pythium oligandrum</name>
    <name type="common">Mycoparasitic fungus</name>
    <dbReference type="NCBI Taxonomy" id="41045"/>
    <lineage>
        <taxon>Eukaryota</taxon>
        <taxon>Sar</taxon>
        <taxon>Stramenopiles</taxon>
        <taxon>Oomycota</taxon>
        <taxon>Peronosporomycetes</taxon>
        <taxon>Pythiales</taxon>
        <taxon>Pythiaceae</taxon>
        <taxon>Pythium</taxon>
    </lineage>
</organism>